<organism evidence="2 3">
    <name type="scientific">Caulobacter ginsengisoli</name>
    <dbReference type="NCBI Taxonomy" id="400775"/>
    <lineage>
        <taxon>Bacteria</taxon>
        <taxon>Pseudomonadati</taxon>
        <taxon>Pseudomonadota</taxon>
        <taxon>Alphaproteobacteria</taxon>
        <taxon>Caulobacterales</taxon>
        <taxon>Caulobacteraceae</taxon>
        <taxon>Caulobacter</taxon>
    </lineage>
</organism>
<keyword evidence="3" id="KW-1185">Reference proteome</keyword>
<reference evidence="2 3" key="1">
    <citation type="submission" date="2023-07" db="EMBL/GenBank/DDBJ databases">
        <title>Genomic Encyclopedia of Type Strains, Phase IV (KMG-IV): sequencing the most valuable type-strain genomes for metagenomic binning, comparative biology and taxonomic classification.</title>
        <authorList>
            <person name="Goeker M."/>
        </authorList>
    </citation>
    <scope>NUCLEOTIDE SEQUENCE [LARGE SCALE GENOMIC DNA]</scope>
    <source>
        <strain evidence="2 3">DSM 18695</strain>
    </source>
</reference>
<dbReference type="RefSeq" id="WP_307350896.1">
    <property type="nucleotide sequence ID" value="NZ_JAUSVS010000007.1"/>
</dbReference>
<name>A0ABU0IU22_9CAUL</name>
<gene>
    <name evidence="2" type="ORF">QO010_003296</name>
</gene>
<comment type="caution">
    <text evidence="2">The sequence shown here is derived from an EMBL/GenBank/DDBJ whole genome shotgun (WGS) entry which is preliminary data.</text>
</comment>
<evidence type="ECO:0000313" key="3">
    <source>
        <dbReference type="Proteomes" id="UP001228905"/>
    </source>
</evidence>
<evidence type="ECO:0000256" key="1">
    <source>
        <dbReference type="SAM" id="Phobius"/>
    </source>
</evidence>
<sequence length="188" mass="20547">MIAKANLGERTTQLMEAMRERRLIRLSRRFEEAQIAGYVIAVGPGLVLLALVNGSIRLDGYECFRLSDVTAVEPDPYADFVEAALKARGQKLPEQPPVSVANIEELLVTAGQAFPLVTVHLEKTDPDVCWIGKILEVDGGKVALREIGPDAVWEPIPAAYLTQEITRVDFGGDYEAALYLVGGEPKVN</sequence>
<dbReference type="EMBL" id="JAUSVS010000007">
    <property type="protein sequence ID" value="MDQ0465507.1"/>
    <property type="molecule type" value="Genomic_DNA"/>
</dbReference>
<keyword evidence="1" id="KW-0472">Membrane</keyword>
<feature type="transmembrane region" description="Helical" evidence="1">
    <location>
        <begin position="35"/>
        <end position="56"/>
    </location>
</feature>
<keyword evidence="1" id="KW-0812">Transmembrane</keyword>
<accession>A0ABU0IU22</accession>
<dbReference type="Proteomes" id="UP001228905">
    <property type="component" value="Unassembled WGS sequence"/>
</dbReference>
<evidence type="ECO:0008006" key="4">
    <source>
        <dbReference type="Google" id="ProtNLM"/>
    </source>
</evidence>
<keyword evidence="1" id="KW-1133">Transmembrane helix</keyword>
<protein>
    <recommendedName>
        <fullName evidence="4">Ribosome maturation factor RimP</fullName>
    </recommendedName>
</protein>
<evidence type="ECO:0000313" key="2">
    <source>
        <dbReference type="EMBL" id="MDQ0465507.1"/>
    </source>
</evidence>
<proteinExistence type="predicted"/>